<accession>A0A7T6AQU7</accession>
<dbReference type="Proteomes" id="UP000596092">
    <property type="component" value="Chromosome"/>
</dbReference>
<dbReference type="NCBIfam" id="TIGR00074">
    <property type="entry name" value="hypC_hupF"/>
    <property type="match status" value="1"/>
</dbReference>
<reference evidence="2 3" key="1">
    <citation type="submission" date="2020-05" db="EMBL/GenBank/DDBJ databases">
        <title>Complete genome of Desulfobulbus oligotrophicus.</title>
        <authorList>
            <person name="Podar M."/>
        </authorList>
    </citation>
    <scope>NUCLEOTIDE SEQUENCE [LARGE SCALE GENOMIC DNA]</scope>
    <source>
        <strain evidence="2 3">Prop6</strain>
    </source>
</reference>
<gene>
    <name evidence="2" type="ORF">HP555_09625</name>
</gene>
<name>A0A7T6AQU7_9BACT</name>
<dbReference type="AlphaFoldDB" id="A0A7T6AQU7"/>
<dbReference type="GO" id="GO:0005506">
    <property type="term" value="F:iron ion binding"/>
    <property type="evidence" value="ECO:0007669"/>
    <property type="project" value="TreeGrafter"/>
</dbReference>
<dbReference type="RefSeq" id="WP_199261930.1">
    <property type="nucleotide sequence ID" value="NZ_CP054140.1"/>
</dbReference>
<dbReference type="GO" id="GO:1902670">
    <property type="term" value="F:carbon dioxide binding"/>
    <property type="evidence" value="ECO:0007669"/>
    <property type="project" value="TreeGrafter"/>
</dbReference>
<evidence type="ECO:0000256" key="1">
    <source>
        <dbReference type="ARBA" id="ARBA00006018"/>
    </source>
</evidence>
<dbReference type="PROSITE" id="PS01097">
    <property type="entry name" value="HUPF_HYPC"/>
    <property type="match status" value="1"/>
</dbReference>
<dbReference type="InterPro" id="IPR019812">
    <property type="entry name" value="Hydgase_assmbl_chp_CS"/>
</dbReference>
<protein>
    <submittedName>
        <fullName evidence="2">HypC/HybG/HupF family hydrogenase formation chaperone</fullName>
    </submittedName>
</protein>
<dbReference type="InterPro" id="IPR001109">
    <property type="entry name" value="Hydrogenase_HupF/HypC"/>
</dbReference>
<dbReference type="EMBL" id="CP054140">
    <property type="protein sequence ID" value="QQG66111.1"/>
    <property type="molecule type" value="Genomic_DNA"/>
</dbReference>
<dbReference type="PRINTS" id="PR00445">
    <property type="entry name" value="HUPFHYPC"/>
</dbReference>
<dbReference type="Gene3D" id="2.30.30.140">
    <property type="match status" value="1"/>
</dbReference>
<organism evidence="2 3">
    <name type="scientific">Desulfobulbus oligotrophicus</name>
    <dbReference type="NCBI Taxonomy" id="1909699"/>
    <lineage>
        <taxon>Bacteria</taxon>
        <taxon>Pseudomonadati</taxon>
        <taxon>Thermodesulfobacteriota</taxon>
        <taxon>Desulfobulbia</taxon>
        <taxon>Desulfobulbales</taxon>
        <taxon>Desulfobulbaceae</taxon>
        <taxon>Desulfobulbus</taxon>
    </lineage>
</organism>
<comment type="similarity">
    <text evidence="1">Belongs to the HupF/HypC family.</text>
</comment>
<dbReference type="KEGG" id="dog:HP555_09625"/>
<dbReference type="SUPFAM" id="SSF159127">
    <property type="entry name" value="HupF/HypC-like"/>
    <property type="match status" value="1"/>
</dbReference>
<dbReference type="PANTHER" id="PTHR35177:SF2">
    <property type="entry name" value="HYDROGENASE MATURATION FACTOR HYBG"/>
    <property type="match status" value="1"/>
</dbReference>
<proteinExistence type="inferred from homology"/>
<evidence type="ECO:0000313" key="2">
    <source>
        <dbReference type="EMBL" id="QQG66111.1"/>
    </source>
</evidence>
<evidence type="ECO:0000313" key="3">
    <source>
        <dbReference type="Proteomes" id="UP000596092"/>
    </source>
</evidence>
<dbReference type="GO" id="GO:0051604">
    <property type="term" value="P:protein maturation"/>
    <property type="evidence" value="ECO:0007669"/>
    <property type="project" value="TreeGrafter"/>
</dbReference>
<keyword evidence="3" id="KW-1185">Reference proteome</keyword>
<dbReference type="PANTHER" id="PTHR35177">
    <property type="entry name" value="HYDROGENASE MATURATION FACTOR HYBG"/>
    <property type="match status" value="1"/>
</dbReference>
<sequence length="92" mass="10285">MCLAVPMQVIALQGGSDEFFDPPAAVVESDGVRKKIRLEMTDRLPEIGEYVIIHAGFAIHTLTREEAEYNLSLMRRMAEVLEKEGELPGEPQ</sequence>
<dbReference type="Pfam" id="PF01455">
    <property type="entry name" value="HupF_HypC"/>
    <property type="match status" value="1"/>
</dbReference>